<dbReference type="EMBL" id="CP034437">
    <property type="protein sequence ID" value="AZN39919.1"/>
    <property type="molecule type" value="Genomic_DNA"/>
</dbReference>
<feature type="domain" description="Glycosyl-hydrolase family 116 N-terminal" evidence="2">
    <location>
        <begin position="343"/>
        <end position="404"/>
    </location>
</feature>
<feature type="domain" description="Glycosyl-hydrolase family 116 catalytic region" evidence="1">
    <location>
        <begin position="518"/>
        <end position="757"/>
    </location>
</feature>
<feature type="domain" description="Glycosyl-hydrolase family 116 N-terminal" evidence="2">
    <location>
        <begin position="13"/>
        <end position="265"/>
    </location>
</feature>
<dbReference type="InterPro" id="IPR052566">
    <property type="entry name" value="Non-lysos_glucosylceramidase"/>
</dbReference>
<dbReference type="InterPro" id="IPR024462">
    <property type="entry name" value="GH116_N"/>
</dbReference>
<dbReference type="AlphaFoldDB" id="A0A3Q8X400"/>
<dbReference type="OrthoDB" id="1007311at2"/>
<reference evidence="4" key="1">
    <citation type="submission" date="2018-12" db="EMBL/GenBank/DDBJ databases">
        <title>Genome sequence of Peanibacillus sp.</title>
        <authorList>
            <person name="Subramani G."/>
            <person name="Srinivasan S."/>
            <person name="Kim M.K."/>
        </authorList>
    </citation>
    <scope>NUCLEOTIDE SEQUENCE [LARGE SCALE GENOMIC DNA]</scope>
    <source>
        <strain evidence="4">18JY67-1</strain>
    </source>
</reference>
<organism evidence="3 4">
    <name type="scientific">Paenibacillus albus</name>
    <dbReference type="NCBI Taxonomy" id="2495582"/>
    <lineage>
        <taxon>Bacteria</taxon>
        <taxon>Bacillati</taxon>
        <taxon>Bacillota</taxon>
        <taxon>Bacilli</taxon>
        <taxon>Bacillales</taxon>
        <taxon>Paenibacillaceae</taxon>
        <taxon>Paenibacillus</taxon>
    </lineage>
</organism>
<dbReference type="Proteomes" id="UP000272528">
    <property type="component" value="Chromosome"/>
</dbReference>
<sequence>METIINRKMQQNGMALGGIGSGTVEINQNGVLKDWHIFNLGQWASREAKKYQLENLYDYDTNVMPFYIRTKQGTDIPKFRKLSHDTDAGEFRSMMYSWHKEVKEIRYHASFPISELSYLDESLPVTIRSEFTSPFVPLNSRVSGTPGFYATFSIENITDEDVEVSLLGKLKNPINRGLNNRELRNRLHKSDDRISITMSSDSNGSQQQNGSICFSVDGGETSYIQGDFASYFANFVLGGDFGVTEQSYLFDFRETGKLPNLGSETFPSHIADLSDDELDRLNDLQIEELLSQVLEIASSKPPYQRIMEIDQALLADRVGKMKFIRVIRKQMNTIRNDAEGYEAWGDAALCSNITLRPGERKEVSFIVSWYFPNHFSDHGSFVGHMYTNWFQDAKEVNDYMSANSSDILHQVRRFANELTSSDTHHSFVNNWTNQLNTVTKCSWWSKQGDFAIWEGYGSCGFHTMDITYQGSFNLLALFPDLQLGQMELGAKFQREDGRVHHFFTPDFCSVDNGFDRVDMNPQYVLLVCRDYLWTGDIEYVRRLWDSIVMAMDSIEKLDLDGDCLPDTETGSNTYDAWHFRGTPSYICSLWLAALLAAARLADDLGEQQLKSKWQNMLEIGKQNFERKLWNDEYFSLWVDGEVRDECCMADQIDGQWYAQLIGLGNFIPEHLTQQALKAIFKHNYHTETGLINAVYPKQAKPTLYTHRNVQAEANWSGIEFSFVSALMEYGYVDEAIELSQNVDQRYFHAGRIFNHEECGDHYYRAMAGWAILLSAAGFKLDVPRSTVSFVPPAESIQAPWFAPTGYGRFIKKPDTFELQCTVGEISFQTLVLNIKPIEQVHLNGEKMNFEFVKNADHTIIKFDQIITLKPDMILFACQEAQ</sequence>
<evidence type="ECO:0000313" key="4">
    <source>
        <dbReference type="Proteomes" id="UP000272528"/>
    </source>
</evidence>
<evidence type="ECO:0008006" key="5">
    <source>
        <dbReference type="Google" id="ProtNLM"/>
    </source>
</evidence>
<evidence type="ECO:0000313" key="3">
    <source>
        <dbReference type="EMBL" id="AZN39919.1"/>
    </source>
</evidence>
<dbReference type="KEGG" id="palb:EJC50_09860"/>
<dbReference type="InterPro" id="IPR008928">
    <property type="entry name" value="6-hairpin_glycosidase_sf"/>
</dbReference>
<evidence type="ECO:0000259" key="2">
    <source>
        <dbReference type="Pfam" id="PF12215"/>
    </source>
</evidence>
<gene>
    <name evidence="3" type="ORF">EJC50_09860</name>
</gene>
<protein>
    <recommendedName>
        <fullName evidence="5">Glycosyl-hydrolase family 116 catalytic region domain-containing protein</fullName>
    </recommendedName>
</protein>
<dbReference type="InterPro" id="IPR006775">
    <property type="entry name" value="GH116_catalytic"/>
</dbReference>
<dbReference type="SUPFAM" id="SSF48208">
    <property type="entry name" value="Six-hairpin glycosidases"/>
    <property type="match status" value="1"/>
</dbReference>
<evidence type="ECO:0000259" key="1">
    <source>
        <dbReference type="Pfam" id="PF04685"/>
    </source>
</evidence>
<dbReference type="Gene3D" id="1.50.10.10">
    <property type="match status" value="1"/>
</dbReference>
<keyword evidence="4" id="KW-1185">Reference proteome</keyword>
<dbReference type="GO" id="GO:0005975">
    <property type="term" value="P:carbohydrate metabolic process"/>
    <property type="evidence" value="ECO:0007669"/>
    <property type="project" value="InterPro"/>
</dbReference>
<dbReference type="RefSeq" id="WP_126014974.1">
    <property type="nucleotide sequence ID" value="NZ_CP034437.1"/>
</dbReference>
<dbReference type="PANTHER" id="PTHR12654:SF0">
    <property type="entry name" value="NON-LYSOSOMAL GLUCOSYLCERAMIDASE"/>
    <property type="match status" value="1"/>
</dbReference>
<accession>A0A3Q8X400</accession>
<dbReference type="Pfam" id="PF12215">
    <property type="entry name" value="Glyco_hydr_116N"/>
    <property type="match status" value="2"/>
</dbReference>
<dbReference type="PANTHER" id="PTHR12654">
    <property type="entry name" value="BILE ACID BETA-GLUCOSIDASE-RELATED"/>
    <property type="match status" value="1"/>
</dbReference>
<proteinExistence type="predicted"/>
<dbReference type="Pfam" id="PF04685">
    <property type="entry name" value="DUF608"/>
    <property type="match status" value="1"/>
</dbReference>
<dbReference type="InterPro" id="IPR012341">
    <property type="entry name" value="6hp_glycosidase-like_sf"/>
</dbReference>
<name>A0A3Q8X400_9BACL</name>
<dbReference type="GO" id="GO:0008422">
    <property type="term" value="F:beta-glucosidase activity"/>
    <property type="evidence" value="ECO:0007669"/>
    <property type="project" value="TreeGrafter"/>
</dbReference>